<keyword evidence="2" id="KW-1185">Reference proteome</keyword>
<protein>
    <submittedName>
        <fullName evidence="1">Uncharacterized protein</fullName>
    </submittedName>
</protein>
<dbReference type="AlphaFoldDB" id="A0AAW9NK54"/>
<gene>
    <name evidence="1" type="ORF">P4706_29245</name>
</gene>
<accession>A0AAW9NK54</accession>
<proteinExistence type="predicted"/>
<sequence>MKLQILSVQEIAELRQIYGNIDFDDDDNRVNEVFTTGVLDRFDRILNEEEAFKLLTNRYQDSKDEVRYVECFKKIFEWTGKSDVIVRNDLYNDNIRTYKKEMTQEQYRYLLLIKQSIKGEFIQTNDIKVLVFLFKLALQTYTTPDFFFPSINSVILGNHDMSLPVFCKSEDTIRKLETIVNQSGLYIRNIETKIQF</sequence>
<organism evidence="1 2">
    <name type="scientific">Peribacillus castrilensis</name>
    <dbReference type="NCBI Taxonomy" id="2897690"/>
    <lineage>
        <taxon>Bacteria</taxon>
        <taxon>Bacillati</taxon>
        <taxon>Bacillota</taxon>
        <taxon>Bacilli</taxon>
        <taxon>Bacillales</taxon>
        <taxon>Bacillaceae</taxon>
        <taxon>Peribacillus</taxon>
    </lineage>
</organism>
<evidence type="ECO:0000313" key="2">
    <source>
        <dbReference type="Proteomes" id="UP001307168"/>
    </source>
</evidence>
<reference evidence="1 2" key="1">
    <citation type="submission" date="2023-03" db="EMBL/GenBank/DDBJ databases">
        <title>Bacillus Genome Sequencing.</title>
        <authorList>
            <person name="Dunlap C."/>
        </authorList>
    </citation>
    <scope>NUCLEOTIDE SEQUENCE [LARGE SCALE GENOMIC DNA]</scope>
    <source>
        <strain evidence="1 2">B-41290</strain>
    </source>
</reference>
<dbReference type="RefSeq" id="WP_367408540.1">
    <property type="nucleotide sequence ID" value="NZ_JARNBH010000055.1"/>
</dbReference>
<comment type="caution">
    <text evidence="1">The sequence shown here is derived from an EMBL/GenBank/DDBJ whole genome shotgun (WGS) entry which is preliminary data.</text>
</comment>
<dbReference type="Proteomes" id="UP001307168">
    <property type="component" value="Unassembled WGS sequence"/>
</dbReference>
<name>A0AAW9NK54_9BACI</name>
<evidence type="ECO:0000313" key="1">
    <source>
        <dbReference type="EMBL" id="MEC0277070.1"/>
    </source>
</evidence>
<dbReference type="EMBL" id="JARNBH010000055">
    <property type="protein sequence ID" value="MEC0277070.1"/>
    <property type="molecule type" value="Genomic_DNA"/>
</dbReference>